<dbReference type="InterPro" id="IPR036390">
    <property type="entry name" value="WH_DNA-bd_sf"/>
</dbReference>
<evidence type="ECO:0000313" key="6">
    <source>
        <dbReference type="EMBL" id="KAJ56225.1"/>
    </source>
</evidence>
<dbReference type="GO" id="GO:0043565">
    <property type="term" value="F:sequence-specific DNA binding"/>
    <property type="evidence" value="ECO:0007669"/>
    <property type="project" value="TreeGrafter"/>
</dbReference>
<keyword evidence="3" id="KW-0238">DNA-binding</keyword>
<evidence type="ECO:0000259" key="5">
    <source>
        <dbReference type="PROSITE" id="PS50931"/>
    </source>
</evidence>
<dbReference type="STRING" id="1454373.ACMU_10760"/>
<keyword evidence="7" id="KW-1185">Reference proteome</keyword>
<dbReference type="Gene3D" id="1.10.10.10">
    <property type="entry name" value="Winged helix-like DNA-binding domain superfamily/Winged helix DNA-binding domain"/>
    <property type="match status" value="1"/>
</dbReference>
<evidence type="ECO:0000256" key="1">
    <source>
        <dbReference type="ARBA" id="ARBA00009437"/>
    </source>
</evidence>
<evidence type="ECO:0000256" key="4">
    <source>
        <dbReference type="ARBA" id="ARBA00023163"/>
    </source>
</evidence>
<evidence type="ECO:0000256" key="2">
    <source>
        <dbReference type="ARBA" id="ARBA00023015"/>
    </source>
</evidence>
<dbReference type="Gene3D" id="3.40.190.290">
    <property type="match status" value="1"/>
</dbReference>
<dbReference type="SUPFAM" id="SSF53850">
    <property type="entry name" value="Periplasmic binding protein-like II"/>
    <property type="match status" value="1"/>
</dbReference>
<dbReference type="GO" id="GO:0006351">
    <property type="term" value="P:DNA-templated transcription"/>
    <property type="evidence" value="ECO:0007669"/>
    <property type="project" value="TreeGrafter"/>
</dbReference>
<dbReference type="EMBL" id="JFKE01000003">
    <property type="protein sequence ID" value="KAJ56225.1"/>
    <property type="molecule type" value="Genomic_DNA"/>
</dbReference>
<reference evidence="6 7" key="1">
    <citation type="submission" date="2014-03" db="EMBL/GenBank/DDBJ databases">
        <title>Draft Genome Sequence of Actibacterium mucosum KCTC 23349, a Marine Alphaproteobacterium with Complex Ionic Requirements Isolated from Mediterranean Seawater at Malvarrosa Beach, Valencia, Spain.</title>
        <authorList>
            <person name="Arahal D.R."/>
            <person name="Shao Z."/>
            <person name="Lai Q."/>
            <person name="Pujalte M.J."/>
        </authorList>
    </citation>
    <scope>NUCLEOTIDE SEQUENCE [LARGE SCALE GENOMIC DNA]</scope>
    <source>
        <strain evidence="6 7">KCTC 23349</strain>
    </source>
</reference>
<feature type="domain" description="HTH lysR-type" evidence="5">
    <location>
        <begin position="1"/>
        <end position="58"/>
    </location>
</feature>
<comment type="caution">
    <text evidence="6">The sequence shown here is derived from an EMBL/GenBank/DDBJ whole genome shotgun (WGS) entry which is preliminary data.</text>
</comment>
<keyword evidence="2" id="KW-0805">Transcription regulation</keyword>
<dbReference type="PROSITE" id="PS50931">
    <property type="entry name" value="HTH_LYSR"/>
    <property type="match status" value="1"/>
</dbReference>
<keyword evidence="4" id="KW-0804">Transcription</keyword>
<dbReference type="AlphaFoldDB" id="A0A037ZIF0"/>
<name>A0A037ZIF0_9RHOB</name>
<dbReference type="InterPro" id="IPR036388">
    <property type="entry name" value="WH-like_DNA-bd_sf"/>
</dbReference>
<dbReference type="PANTHER" id="PTHR30537">
    <property type="entry name" value="HTH-TYPE TRANSCRIPTIONAL REGULATOR"/>
    <property type="match status" value="1"/>
</dbReference>
<dbReference type="Pfam" id="PF03466">
    <property type="entry name" value="LysR_substrate"/>
    <property type="match status" value="1"/>
</dbReference>
<dbReference type="InterPro" id="IPR000847">
    <property type="entry name" value="LysR_HTH_N"/>
</dbReference>
<sequence length="286" mass="32167">MMPETHQLLLAIERTGSLTQAARVLRVNYSTVRRRLTEVEDRLKVALFERGPAGYRPTSAGRDYLSTIAQADQLIADAERHVAGRELQADGTLRITTTQAFFSHYLTPLLPGFLVLHPGIRLSFSFGNAFRDLSRREADVALRFSTDPGDTLVGVRLFDVSFAHYRHISLREATDPCWIGWAEDNKTSHWLPSGPMPQAPIGVWASDELAQLSLLQAGQGMAWMPCYLCDPDKRLERVPGSAPKPQIELWALTHPDLRTNPRVRAFLDYFLPILRSDAARFRGETT</sequence>
<organism evidence="6 7">
    <name type="scientific">Actibacterium mucosum KCTC 23349</name>
    <dbReference type="NCBI Taxonomy" id="1454373"/>
    <lineage>
        <taxon>Bacteria</taxon>
        <taxon>Pseudomonadati</taxon>
        <taxon>Pseudomonadota</taxon>
        <taxon>Alphaproteobacteria</taxon>
        <taxon>Rhodobacterales</taxon>
        <taxon>Roseobacteraceae</taxon>
        <taxon>Actibacterium</taxon>
    </lineage>
</organism>
<proteinExistence type="inferred from homology"/>
<dbReference type="Proteomes" id="UP000026249">
    <property type="component" value="Unassembled WGS sequence"/>
</dbReference>
<protein>
    <recommendedName>
        <fullName evidence="5">HTH lysR-type domain-containing protein</fullName>
    </recommendedName>
</protein>
<dbReference type="InterPro" id="IPR058163">
    <property type="entry name" value="LysR-type_TF_proteobact-type"/>
</dbReference>
<gene>
    <name evidence="6" type="ORF">ACMU_10760</name>
</gene>
<dbReference type="GO" id="GO:0003700">
    <property type="term" value="F:DNA-binding transcription factor activity"/>
    <property type="evidence" value="ECO:0007669"/>
    <property type="project" value="InterPro"/>
</dbReference>
<dbReference type="PANTHER" id="PTHR30537:SF3">
    <property type="entry name" value="TRANSCRIPTIONAL REGULATORY PROTEIN"/>
    <property type="match status" value="1"/>
</dbReference>
<evidence type="ECO:0000256" key="3">
    <source>
        <dbReference type="ARBA" id="ARBA00023125"/>
    </source>
</evidence>
<dbReference type="Pfam" id="PF00126">
    <property type="entry name" value="HTH_1"/>
    <property type="match status" value="1"/>
</dbReference>
<dbReference type="SUPFAM" id="SSF46785">
    <property type="entry name" value="Winged helix' DNA-binding domain"/>
    <property type="match status" value="1"/>
</dbReference>
<comment type="similarity">
    <text evidence="1">Belongs to the LysR transcriptional regulatory family.</text>
</comment>
<accession>A0A037ZIF0</accession>
<dbReference type="InterPro" id="IPR005119">
    <property type="entry name" value="LysR_subst-bd"/>
</dbReference>
<evidence type="ECO:0000313" key="7">
    <source>
        <dbReference type="Proteomes" id="UP000026249"/>
    </source>
</evidence>